<gene>
    <name evidence="2" type="ORF">PhaeoP36_03018</name>
</gene>
<reference evidence="2 3" key="1">
    <citation type="journal article" date="2017" name="Front. Microbiol.">
        <title>Phaeobacter piscinae sp. nov., a species of the Roseobacter group and potential aquaculture probiont.</title>
        <authorList>
            <person name="Sonnenschein E.C."/>
            <person name="Phippen C.B.W."/>
            <person name="Nielsen K.F."/>
            <person name="Mateiu R.V."/>
            <person name="Melchiorsen J."/>
            <person name="Gram L."/>
            <person name="Overmann J."/>
            <person name="Freese H.M."/>
        </authorList>
    </citation>
    <scope>NUCLEOTIDE SEQUENCE [LARGE SCALE GENOMIC DNA]</scope>
    <source>
        <strain evidence="2 3">P36</strain>
    </source>
</reference>
<keyword evidence="3" id="KW-1185">Reference proteome</keyword>
<dbReference type="InterPro" id="IPR002575">
    <property type="entry name" value="Aminoglycoside_PTrfase"/>
</dbReference>
<dbReference type="InterPro" id="IPR051678">
    <property type="entry name" value="AGP_Transferase"/>
</dbReference>
<evidence type="ECO:0000313" key="2">
    <source>
        <dbReference type="EMBL" id="ATG37111.1"/>
    </source>
</evidence>
<feature type="domain" description="Aminoglycoside phosphotransferase" evidence="1">
    <location>
        <begin position="64"/>
        <end position="259"/>
    </location>
</feature>
<dbReference type="EMBL" id="CP010643">
    <property type="protein sequence ID" value="ATG37111.1"/>
    <property type="molecule type" value="Genomic_DNA"/>
</dbReference>
<accession>A0ABM6PHE5</accession>
<name>A0ABM6PHE5_9RHOB</name>
<dbReference type="SUPFAM" id="SSF56112">
    <property type="entry name" value="Protein kinase-like (PK-like)"/>
    <property type="match status" value="1"/>
</dbReference>
<organism evidence="2 3">
    <name type="scientific">Phaeobacter piscinae</name>
    <dbReference type="NCBI Taxonomy" id="1580596"/>
    <lineage>
        <taxon>Bacteria</taxon>
        <taxon>Pseudomonadati</taxon>
        <taxon>Pseudomonadota</taxon>
        <taxon>Alphaproteobacteria</taxon>
        <taxon>Rhodobacterales</taxon>
        <taxon>Roseobacteraceae</taxon>
        <taxon>Phaeobacter</taxon>
    </lineage>
</organism>
<protein>
    <submittedName>
        <fullName evidence="2">Phosphotransferase enzyme family protein</fullName>
    </submittedName>
</protein>
<dbReference type="Gene3D" id="3.90.1200.10">
    <property type="match status" value="1"/>
</dbReference>
<proteinExistence type="predicted"/>
<reference evidence="2 3" key="3">
    <citation type="journal article" date="2017" name="Int. J. Syst. Evol. Microbiol.">
        <title>Adaptation of Surface-Associated Bacteria to the Open Ocean: A Genomically Distinct Subpopulation of Phaeobacter gallaeciensis Colonizes Pacific Mesozooplankton.</title>
        <authorList>
            <person name="Freese H.M."/>
            <person name="Methner A."/>
            <person name="Overmann J."/>
        </authorList>
    </citation>
    <scope>NUCLEOTIDE SEQUENCE [LARGE SCALE GENOMIC DNA]</scope>
    <source>
        <strain evidence="2 3">P36</strain>
    </source>
</reference>
<dbReference type="PANTHER" id="PTHR21310">
    <property type="entry name" value="AMINOGLYCOSIDE PHOSPHOTRANSFERASE-RELATED-RELATED"/>
    <property type="match status" value="1"/>
</dbReference>
<dbReference type="InterPro" id="IPR011009">
    <property type="entry name" value="Kinase-like_dom_sf"/>
</dbReference>
<dbReference type="Pfam" id="PF01636">
    <property type="entry name" value="APH"/>
    <property type="match status" value="1"/>
</dbReference>
<reference evidence="2 3" key="2">
    <citation type="journal article" date="2017" name="Genome Biol. Evol.">
        <title>Trajectories and Drivers of Genome Evolution in Surface-Associated Marine Phaeobacter.</title>
        <authorList>
            <person name="Freese H.M."/>
            <person name="Sikorski J."/>
            <person name="Bunk B."/>
            <person name="Scheuner C."/>
            <person name="Meier-Kolthoff J.P."/>
            <person name="Sproer C."/>
            <person name="Gram L."/>
            <person name="Overmann J."/>
        </authorList>
    </citation>
    <scope>NUCLEOTIDE SEQUENCE [LARGE SCALE GENOMIC DNA]</scope>
    <source>
        <strain evidence="2 3">P36</strain>
    </source>
</reference>
<sequence length="347" mass="39122">MDSRRSILSKRDGRRYGFEVVQRRAEALWPTIASELGLSPTGTKFGRMQVNRKTEDHCCVLRVSLEDGSEFVLRADFGEGSLHQHQAIISRHQVAAKSLKFSPHASVPQLLWWDTEHKYSLMEFAPGETAFQALQMAGLGFGDRRQLVERMGNAVRVLHQCSSADKQRFWPKRHLDAVSQTAEAVREGHLTVLKPKRFLGLCAYLHRSARRSKGIRFQPGFTHGDLHFRNVLVSADQISFIDFSSRGFSIVERDISNLWLANGLDHLSGIDGDTGFGGVSNSDWAAFEAGYGRKITHEPLFQFCFALRLWESWVRFSISGRAAGEKGRMQLKLLVHVVDLLLAEEVG</sequence>
<dbReference type="Proteomes" id="UP000218891">
    <property type="component" value="Chromosome"/>
</dbReference>
<evidence type="ECO:0000259" key="1">
    <source>
        <dbReference type="Pfam" id="PF01636"/>
    </source>
</evidence>
<reference evidence="2 3" key="4">
    <citation type="journal article" date="2018" name="Environ. Microbiol. Rep.">
        <title>Phylogenetic distribution of roseobacticides in the Roseobacter group and their effect on microalgae.</title>
        <authorList>
            <person name="Sonnenschein E.C."/>
            <person name="Phippen C.B."/>
            <person name="Bentzon-Tilia M."/>
            <person name="Rasmussen S.A."/>
            <person name="Nielsen K.F."/>
            <person name="Gram L."/>
        </authorList>
    </citation>
    <scope>NUCLEOTIDE SEQUENCE [LARGE SCALE GENOMIC DNA]</scope>
    <source>
        <strain evidence="2 3">P36</strain>
    </source>
</reference>
<evidence type="ECO:0000313" key="3">
    <source>
        <dbReference type="Proteomes" id="UP000218891"/>
    </source>
</evidence>